<gene>
    <name evidence="2" type="ORF">GTA51_08940</name>
</gene>
<keyword evidence="3" id="KW-1185">Reference proteome</keyword>
<dbReference type="RefSeq" id="WP_160960407.1">
    <property type="nucleotide sequence ID" value="NZ_WVUD01000012.1"/>
</dbReference>
<evidence type="ECO:0000313" key="2">
    <source>
        <dbReference type="EMBL" id="MYL83256.1"/>
    </source>
</evidence>
<keyword evidence="1" id="KW-1133">Transmembrane helix</keyword>
<dbReference type="AlphaFoldDB" id="A0A7C9NJH3"/>
<feature type="transmembrane region" description="Helical" evidence="1">
    <location>
        <begin position="72"/>
        <end position="98"/>
    </location>
</feature>
<evidence type="ECO:0000256" key="1">
    <source>
        <dbReference type="SAM" id="Phobius"/>
    </source>
</evidence>
<dbReference type="OrthoDB" id="9795505at2"/>
<protein>
    <submittedName>
        <fullName evidence="2">Uncharacterized protein</fullName>
    </submittedName>
</protein>
<dbReference type="Proteomes" id="UP000482487">
    <property type="component" value="Unassembled WGS sequence"/>
</dbReference>
<proteinExistence type="predicted"/>
<organism evidence="2 3">
    <name type="scientific">Solidesulfovibrio aerotolerans</name>
    <dbReference type="NCBI Taxonomy" id="295255"/>
    <lineage>
        <taxon>Bacteria</taxon>
        <taxon>Pseudomonadati</taxon>
        <taxon>Thermodesulfobacteriota</taxon>
        <taxon>Desulfovibrionia</taxon>
        <taxon>Desulfovibrionales</taxon>
        <taxon>Desulfovibrionaceae</taxon>
        <taxon>Solidesulfovibrio</taxon>
    </lineage>
</organism>
<keyword evidence="1" id="KW-0472">Membrane</keyword>
<comment type="caution">
    <text evidence="2">The sequence shown here is derived from an EMBL/GenBank/DDBJ whole genome shotgun (WGS) entry which is preliminary data.</text>
</comment>
<name>A0A7C9NJH3_9BACT</name>
<accession>A0A7C9NJH3</accession>
<reference evidence="2 3" key="1">
    <citation type="submission" date="2020-01" db="EMBL/GenBank/DDBJ databases">
        <title>Genome sequence of Desulfovibrio aerotolerans DSM 16695(T).</title>
        <authorList>
            <person name="Karnachuk O."/>
            <person name="Avakyan M."/>
            <person name="Mardanov A."/>
            <person name="Kadnikov V."/>
            <person name="Ravin N."/>
        </authorList>
    </citation>
    <scope>NUCLEOTIDE SEQUENCE [LARGE SCALE GENOMIC DNA]</scope>
    <source>
        <strain evidence="2 3">DSM 16695</strain>
    </source>
</reference>
<evidence type="ECO:0000313" key="3">
    <source>
        <dbReference type="Proteomes" id="UP000482487"/>
    </source>
</evidence>
<sequence>MSKIDDIIGRMEALEKELAEEFERVGAEVRYTIERKKVRFTEDVKQQHKLLATKWSVYVRESGFIRTLSMPIIWGAVIPALFMDICITFYQFICFPIYGIPKVRRSDYIVIDRHALSYLNWMEKLSCVYCGYFNGLLGFVREVAARTEQYWCPIRHARTPKAVHSRYRFFLEYGDAEGYRARLEAIRRQFDDLRGHGKG</sequence>
<keyword evidence="1" id="KW-0812">Transmembrane</keyword>
<dbReference type="EMBL" id="WVUD01000012">
    <property type="protein sequence ID" value="MYL83256.1"/>
    <property type="molecule type" value="Genomic_DNA"/>
</dbReference>